<keyword evidence="3" id="KW-1185">Reference proteome</keyword>
<dbReference type="EMBL" id="DUZY01000001">
    <property type="protein sequence ID" value="DAD21631.1"/>
    <property type="molecule type" value="Genomic_DNA"/>
</dbReference>
<organism evidence="2 3">
    <name type="scientific">Nelumbo nucifera</name>
    <name type="common">Sacred lotus</name>
    <dbReference type="NCBI Taxonomy" id="4432"/>
    <lineage>
        <taxon>Eukaryota</taxon>
        <taxon>Viridiplantae</taxon>
        <taxon>Streptophyta</taxon>
        <taxon>Embryophyta</taxon>
        <taxon>Tracheophyta</taxon>
        <taxon>Spermatophyta</taxon>
        <taxon>Magnoliopsida</taxon>
        <taxon>Proteales</taxon>
        <taxon>Nelumbonaceae</taxon>
        <taxon>Nelumbo</taxon>
    </lineage>
</organism>
<proteinExistence type="predicted"/>
<protein>
    <submittedName>
        <fullName evidence="2">Uncharacterized protein</fullName>
    </submittedName>
</protein>
<keyword evidence="1" id="KW-1133">Transmembrane helix</keyword>
<evidence type="ECO:0000256" key="1">
    <source>
        <dbReference type="SAM" id="Phobius"/>
    </source>
</evidence>
<gene>
    <name evidence="2" type="ORF">HUJ06_023094</name>
</gene>
<dbReference type="AlphaFoldDB" id="A0A822XR54"/>
<name>A0A822XR54_NELNU</name>
<feature type="transmembrane region" description="Helical" evidence="1">
    <location>
        <begin position="20"/>
        <end position="39"/>
    </location>
</feature>
<accession>A0A822XR54</accession>
<keyword evidence="1" id="KW-0812">Transmembrane</keyword>
<keyword evidence="1" id="KW-0472">Membrane</keyword>
<dbReference type="Proteomes" id="UP000607653">
    <property type="component" value="Unassembled WGS sequence"/>
</dbReference>
<reference evidence="2 3" key="1">
    <citation type="journal article" date="2020" name="Mol. Biol. Evol.">
        <title>Distinct Expression and Methylation Patterns for Genes with Different Fates following a Single Whole-Genome Duplication in Flowering Plants.</title>
        <authorList>
            <person name="Shi T."/>
            <person name="Rahmani R.S."/>
            <person name="Gugger P.F."/>
            <person name="Wang M."/>
            <person name="Li H."/>
            <person name="Zhang Y."/>
            <person name="Li Z."/>
            <person name="Wang Q."/>
            <person name="Van de Peer Y."/>
            <person name="Marchal K."/>
            <person name="Chen J."/>
        </authorList>
    </citation>
    <scope>NUCLEOTIDE SEQUENCE [LARGE SCALE GENOMIC DNA]</scope>
    <source>
        <tissue evidence="2">Leaf</tissue>
    </source>
</reference>
<evidence type="ECO:0000313" key="2">
    <source>
        <dbReference type="EMBL" id="DAD21631.1"/>
    </source>
</evidence>
<sequence length="67" mass="7714">MDSQGFLSSSLSSAVNFLRFFPETSVGWFRVLMVCYGLYRYGYGDRSIIYILHVKIATVRSTCKYLV</sequence>
<evidence type="ECO:0000313" key="3">
    <source>
        <dbReference type="Proteomes" id="UP000607653"/>
    </source>
</evidence>
<comment type="caution">
    <text evidence="2">The sequence shown here is derived from an EMBL/GenBank/DDBJ whole genome shotgun (WGS) entry which is preliminary data.</text>
</comment>